<sequence length="437" mass="50213">MANSNTSVEIVEIISDDENEQIRSSTNDRREVPGSSSGVGPKPRQIKSDVPEPPGPNVPGVIPLSMELLPTKDRLSYIKKFWAMRQNRIYFPLRKIINLKERAVMALETLFRLQSKSLEVKYEYTIWGEVICMYNIGSDKWIAGKGLCNNEANLNAAVKSLKVIMTPLEFYHANYISSEVFINGIKPEMLEEALKESQTQPLSKTEIDPPIFQWTFSKYNLLSQEEKETVIVKFWTDYFSPKKINSFPRISQLMGIDIQTKSLNAFRSLFAAKDKAERTYYEEIVYDHLKFTGTVKWFVQGQVFQESASGSTRDIAETHVACKALEVILGSQLYYSVVHMNQRFMWTDISLERIRNIIQEKLDEVPLEGSVDLLEQLLKSRNLPPSVFEFNEVFYVKCSVRGKEFDALFASEEDAKNMAAFQALEHLFGRKIETDRD</sequence>
<accession>A0A8J2JU86</accession>
<dbReference type="Proteomes" id="UP000708208">
    <property type="component" value="Unassembled WGS sequence"/>
</dbReference>
<evidence type="ECO:0000313" key="3">
    <source>
        <dbReference type="Proteomes" id="UP000708208"/>
    </source>
</evidence>
<dbReference type="EMBL" id="CAJVCH010104466">
    <property type="protein sequence ID" value="CAG7723983.1"/>
    <property type="molecule type" value="Genomic_DNA"/>
</dbReference>
<feature type="region of interest" description="Disordered" evidence="1">
    <location>
        <begin position="1"/>
        <end position="57"/>
    </location>
</feature>
<gene>
    <name evidence="2" type="ORF">AFUS01_LOCUS13033</name>
</gene>
<organism evidence="2 3">
    <name type="scientific">Allacma fusca</name>
    <dbReference type="NCBI Taxonomy" id="39272"/>
    <lineage>
        <taxon>Eukaryota</taxon>
        <taxon>Metazoa</taxon>
        <taxon>Ecdysozoa</taxon>
        <taxon>Arthropoda</taxon>
        <taxon>Hexapoda</taxon>
        <taxon>Collembola</taxon>
        <taxon>Symphypleona</taxon>
        <taxon>Sminthuridae</taxon>
        <taxon>Allacma</taxon>
    </lineage>
</organism>
<reference evidence="2" key="1">
    <citation type="submission" date="2021-06" db="EMBL/GenBank/DDBJ databases">
        <authorList>
            <person name="Hodson N. C."/>
            <person name="Mongue J. A."/>
            <person name="Jaron S. K."/>
        </authorList>
    </citation>
    <scope>NUCLEOTIDE SEQUENCE</scope>
</reference>
<proteinExistence type="predicted"/>
<evidence type="ECO:0008006" key="4">
    <source>
        <dbReference type="Google" id="ProtNLM"/>
    </source>
</evidence>
<dbReference type="CDD" id="cd00048">
    <property type="entry name" value="DSRM_SF"/>
    <property type="match status" value="1"/>
</dbReference>
<evidence type="ECO:0000313" key="2">
    <source>
        <dbReference type="EMBL" id="CAG7723983.1"/>
    </source>
</evidence>
<dbReference type="AlphaFoldDB" id="A0A8J2JU86"/>
<protein>
    <recommendedName>
        <fullName evidence="4">DRBM domain-containing protein</fullName>
    </recommendedName>
</protein>
<evidence type="ECO:0000256" key="1">
    <source>
        <dbReference type="SAM" id="MobiDB-lite"/>
    </source>
</evidence>
<name>A0A8J2JU86_9HEXA</name>
<keyword evidence="3" id="KW-1185">Reference proteome</keyword>
<comment type="caution">
    <text evidence="2">The sequence shown here is derived from an EMBL/GenBank/DDBJ whole genome shotgun (WGS) entry which is preliminary data.</text>
</comment>